<reference evidence="3" key="2">
    <citation type="submission" date="2020-09" db="EMBL/GenBank/DDBJ databases">
        <authorList>
            <person name="Sun Q."/>
            <person name="Zhou Y."/>
        </authorList>
    </citation>
    <scope>NUCLEOTIDE SEQUENCE</scope>
    <source>
        <strain evidence="3">CGMCC 1.12187</strain>
    </source>
</reference>
<dbReference type="InterPro" id="IPR050965">
    <property type="entry name" value="UPF0336/Enoyl-CoA_hydratase"/>
</dbReference>
<proteinExistence type="inferred from homology"/>
<dbReference type="SUPFAM" id="SSF54637">
    <property type="entry name" value="Thioesterase/thiol ester dehydrase-isomerase"/>
    <property type="match status" value="1"/>
</dbReference>
<dbReference type="InterPro" id="IPR029069">
    <property type="entry name" value="HotDog_dom_sf"/>
</dbReference>
<dbReference type="CDD" id="cd03454">
    <property type="entry name" value="YdeM"/>
    <property type="match status" value="1"/>
</dbReference>
<comment type="similarity">
    <text evidence="1">Belongs to the enoyl-CoA hydratase/isomerase family.</text>
</comment>
<keyword evidence="4" id="KW-1185">Reference proteome</keyword>
<reference evidence="3" key="1">
    <citation type="journal article" date="2014" name="Int. J. Syst. Evol. Microbiol.">
        <title>Complete genome sequence of Corynebacterium casei LMG S-19264T (=DSM 44701T), isolated from a smear-ripened cheese.</title>
        <authorList>
            <consortium name="US DOE Joint Genome Institute (JGI-PGF)"/>
            <person name="Walter F."/>
            <person name="Albersmeier A."/>
            <person name="Kalinowski J."/>
            <person name="Ruckert C."/>
        </authorList>
    </citation>
    <scope>NUCLEOTIDE SEQUENCE</scope>
    <source>
        <strain evidence="3">CGMCC 1.12187</strain>
    </source>
</reference>
<dbReference type="PANTHER" id="PTHR43437:SF3">
    <property type="entry name" value="HYDROXYACYL-THIOESTER DEHYDRATASE TYPE 2, MITOCHONDRIAL"/>
    <property type="match status" value="1"/>
</dbReference>
<evidence type="ECO:0000313" key="3">
    <source>
        <dbReference type="EMBL" id="GGG62173.1"/>
    </source>
</evidence>
<comment type="caution">
    <text evidence="3">The sequence shown here is derived from an EMBL/GenBank/DDBJ whole genome shotgun (WGS) entry which is preliminary data.</text>
</comment>
<dbReference type="RefSeq" id="WP_188537991.1">
    <property type="nucleotide sequence ID" value="NZ_BMEQ01000015.1"/>
</dbReference>
<evidence type="ECO:0000256" key="1">
    <source>
        <dbReference type="ARBA" id="ARBA00005254"/>
    </source>
</evidence>
<dbReference type="Gene3D" id="3.10.129.10">
    <property type="entry name" value="Hotdog Thioesterase"/>
    <property type="match status" value="1"/>
</dbReference>
<dbReference type="GO" id="GO:0006633">
    <property type="term" value="P:fatty acid biosynthetic process"/>
    <property type="evidence" value="ECO:0007669"/>
    <property type="project" value="TreeGrafter"/>
</dbReference>
<dbReference type="Proteomes" id="UP000638848">
    <property type="component" value="Unassembled WGS sequence"/>
</dbReference>
<feature type="domain" description="MaoC-like" evidence="2">
    <location>
        <begin position="11"/>
        <end position="112"/>
    </location>
</feature>
<evidence type="ECO:0000259" key="2">
    <source>
        <dbReference type="Pfam" id="PF01575"/>
    </source>
</evidence>
<gene>
    <name evidence="3" type="ORF">GCM10011374_26640</name>
</gene>
<name>A0A917GYT4_9MICC</name>
<evidence type="ECO:0000313" key="4">
    <source>
        <dbReference type="Proteomes" id="UP000638848"/>
    </source>
</evidence>
<dbReference type="Pfam" id="PF01575">
    <property type="entry name" value="MaoC_dehydratas"/>
    <property type="match status" value="1"/>
</dbReference>
<organism evidence="3 4">
    <name type="scientific">Kocuria dechangensis</name>
    <dbReference type="NCBI Taxonomy" id="1176249"/>
    <lineage>
        <taxon>Bacteria</taxon>
        <taxon>Bacillati</taxon>
        <taxon>Actinomycetota</taxon>
        <taxon>Actinomycetes</taxon>
        <taxon>Micrococcales</taxon>
        <taxon>Micrococcaceae</taxon>
        <taxon>Kocuria</taxon>
    </lineage>
</organism>
<sequence>MNPLWLDDLAVGDRFRTDEYEITQEEILAFAGRYDPQPFHLDEEAAAGSFFQGLAASGWHTAAVTMRLIVTSGLPIATGIIGAGVELSWPSPTRPGDVVHAEITVTEITPSRSKPDRGFVTIGYETVTRTGEIRQRTTATLLMFTRPSRPSPSDAPRS</sequence>
<dbReference type="InterPro" id="IPR002539">
    <property type="entry name" value="MaoC-like_dom"/>
</dbReference>
<dbReference type="EMBL" id="BMEQ01000015">
    <property type="protein sequence ID" value="GGG62173.1"/>
    <property type="molecule type" value="Genomic_DNA"/>
</dbReference>
<accession>A0A917GYT4</accession>
<dbReference type="PANTHER" id="PTHR43437">
    <property type="entry name" value="HYDROXYACYL-THIOESTER DEHYDRATASE TYPE 2, MITOCHONDRIAL-RELATED"/>
    <property type="match status" value="1"/>
</dbReference>
<dbReference type="AlphaFoldDB" id="A0A917GYT4"/>
<protein>
    <submittedName>
        <fullName evidence="3">MaoC family dehydratase</fullName>
    </submittedName>
</protein>
<dbReference type="GO" id="GO:0019171">
    <property type="term" value="F:(3R)-hydroxyacyl-[acyl-carrier-protein] dehydratase activity"/>
    <property type="evidence" value="ECO:0007669"/>
    <property type="project" value="TreeGrafter"/>
</dbReference>